<evidence type="ECO:0000313" key="2">
    <source>
        <dbReference type="Proteomes" id="UP001597387"/>
    </source>
</evidence>
<organism evidence="1 2">
    <name type="scientific">Paradesertivirga mongoliensis</name>
    <dbReference type="NCBI Taxonomy" id="2100740"/>
    <lineage>
        <taxon>Bacteria</taxon>
        <taxon>Pseudomonadati</taxon>
        <taxon>Bacteroidota</taxon>
        <taxon>Sphingobacteriia</taxon>
        <taxon>Sphingobacteriales</taxon>
        <taxon>Sphingobacteriaceae</taxon>
        <taxon>Paradesertivirga</taxon>
    </lineage>
</organism>
<proteinExistence type="predicted"/>
<dbReference type="InterPro" id="IPR011652">
    <property type="entry name" value="MORN_2"/>
</dbReference>
<sequence>MLNSTEQTIVAHLYPVNEEVHADPELFYYWYSANQVNRTQGGYSGKLLNGPYTAFYTNKNLKEQGEFKKGLQHGDWKTWHENGQLKEIVKWRSGLKTGPLREYNEQGGVSRTGRYRQGKLQGKVTTYTGKDSVQVLKYDDGELVVKPTKEKKVAGTVSKVKRKVNGFFKVIFRKKDSDTIPAESSETKKRRSKE</sequence>
<evidence type="ECO:0000313" key="1">
    <source>
        <dbReference type="EMBL" id="MFD2162268.1"/>
    </source>
</evidence>
<dbReference type="SUPFAM" id="SSF82185">
    <property type="entry name" value="Histone H3 K4-specific methyltransferase SET7/9 N-terminal domain"/>
    <property type="match status" value="1"/>
</dbReference>
<dbReference type="Pfam" id="PF07661">
    <property type="entry name" value="MORN_2"/>
    <property type="match status" value="2"/>
</dbReference>
<dbReference type="EMBL" id="JBHUHZ010000001">
    <property type="protein sequence ID" value="MFD2162268.1"/>
    <property type="molecule type" value="Genomic_DNA"/>
</dbReference>
<name>A0ABW4ZJN4_9SPHI</name>
<dbReference type="Gene3D" id="2.20.110.10">
    <property type="entry name" value="Histone H3 K4-specific methyltransferase SET7/9 N-terminal domain"/>
    <property type="match status" value="1"/>
</dbReference>
<protein>
    <submittedName>
        <fullName evidence="1">Toxin-antitoxin system YwqK family antitoxin</fullName>
    </submittedName>
</protein>
<gene>
    <name evidence="1" type="ORF">ACFSJU_07675</name>
</gene>
<keyword evidence="2" id="KW-1185">Reference proteome</keyword>
<dbReference type="Proteomes" id="UP001597387">
    <property type="component" value="Unassembled WGS sequence"/>
</dbReference>
<reference evidence="2" key="1">
    <citation type="journal article" date="2019" name="Int. J. Syst. Evol. Microbiol.">
        <title>The Global Catalogue of Microorganisms (GCM) 10K type strain sequencing project: providing services to taxonomists for standard genome sequencing and annotation.</title>
        <authorList>
            <consortium name="The Broad Institute Genomics Platform"/>
            <consortium name="The Broad Institute Genome Sequencing Center for Infectious Disease"/>
            <person name="Wu L."/>
            <person name="Ma J."/>
        </authorList>
    </citation>
    <scope>NUCLEOTIDE SEQUENCE [LARGE SCALE GENOMIC DNA]</scope>
    <source>
        <strain evidence="2">KCTC 42217</strain>
    </source>
</reference>
<comment type="caution">
    <text evidence="1">The sequence shown here is derived from an EMBL/GenBank/DDBJ whole genome shotgun (WGS) entry which is preliminary data.</text>
</comment>
<accession>A0ABW4ZJN4</accession>